<keyword evidence="1" id="KW-0472">Membrane</keyword>
<feature type="transmembrane region" description="Helical" evidence="1">
    <location>
        <begin position="21"/>
        <end position="40"/>
    </location>
</feature>
<dbReference type="RefSeq" id="WP_074841424.1">
    <property type="nucleotide sequence ID" value="NZ_CP047056.1"/>
</dbReference>
<reference evidence="2 3" key="1">
    <citation type="submission" date="2016-10" db="EMBL/GenBank/DDBJ databases">
        <authorList>
            <person name="Varghese N."/>
            <person name="Submissions S."/>
        </authorList>
    </citation>
    <scope>NUCLEOTIDE SEQUENCE [LARGE SCALE GENOMIC DNA]</scope>
    <source>
        <strain evidence="2 3">22B</strain>
    </source>
</reference>
<evidence type="ECO:0000313" key="2">
    <source>
        <dbReference type="EMBL" id="SFK34439.1"/>
    </source>
</evidence>
<name>A0A662ZBL9_9GAMM</name>
<protein>
    <submittedName>
        <fullName evidence="2">Uncharacterized protein</fullName>
    </submittedName>
</protein>
<dbReference type="Proteomes" id="UP000243374">
    <property type="component" value="Unassembled WGS sequence"/>
</dbReference>
<proteinExistence type="predicted"/>
<dbReference type="OrthoDB" id="7064330at2"/>
<accession>A0A662ZBL9</accession>
<keyword evidence="1" id="KW-0812">Transmembrane</keyword>
<keyword evidence="1" id="KW-1133">Transmembrane helix</keyword>
<dbReference type="AlphaFoldDB" id="A0A662ZBL9"/>
<evidence type="ECO:0000256" key="1">
    <source>
        <dbReference type="SAM" id="Phobius"/>
    </source>
</evidence>
<dbReference type="EMBL" id="FOSF01000058">
    <property type="protein sequence ID" value="SFK34439.1"/>
    <property type="molecule type" value="Genomic_DNA"/>
</dbReference>
<gene>
    <name evidence="2" type="ORF">SAMN04487865_10584</name>
</gene>
<sequence length="72" mass="8155">MRSDDIFGRDFIDIVCRLLKVLAFGFCAVMVFSLINTHSFESWSNIAAVFFAVAVVVGSIFLGHNLKKRWIN</sequence>
<feature type="transmembrane region" description="Helical" evidence="1">
    <location>
        <begin position="46"/>
        <end position="66"/>
    </location>
</feature>
<keyword evidence="3" id="KW-1185">Reference proteome</keyword>
<evidence type="ECO:0000313" key="3">
    <source>
        <dbReference type="Proteomes" id="UP000243374"/>
    </source>
</evidence>
<organism evidence="2 3">
    <name type="scientific">Succinivibrio dextrinosolvens</name>
    <dbReference type="NCBI Taxonomy" id="83771"/>
    <lineage>
        <taxon>Bacteria</taxon>
        <taxon>Pseudomonadati</taxon>
        <taxon>Pseudomonadota</taxon>
        <taxon>Gammaproteobacteria</taxon>
        <taxon>Aeromonadales</taxon>
        <taxon>Succinivibrionaceae</taxon>
        <taxon>Succinivibrio</taxon>
    </lineage>
</organism>